<gene>
    <name evidence="1" type="ordered locus">VIBHAR_01803</name>
</gene>
<name>A7MSX1_VIBC1</name>
<reference evidence="1 2" key="1">
    <citation type="submission" date="2007-08" db="EMBL/GenBank/DDBJ databases">
        <authorList>
            <consortium name="The Vibrio harveyi Genome Sequencing Project"/>
            <person name="Bassler B."/>
            <person name="Clifton S.W."/>
            <person name="Fulton L."/>
            <person name="Delehaunty K."/>
            <person name="Fronick C."/>
            <person name="Harrison M."/>
            <person name="Markivic C."/>
            <person name="Fulton R."/>
            <person name="Tin-Wollam A.-M."/>
            <person name="Shah N."/>
            <person name="Pepin K."/>
            <person name="Nash W."/>
            <person name="Thiruvilangam P."/>
            <person name="Bhonagiri V."/>
            <person name="Waters C."/>
            <person name="Tu K.C."/>
            <person name="Irgon J."/>
            <person name="Wilson R.K."/>
        </authorList>
    </citation>
    <scope>NUCLEOTIDE SEQUENCE [LARGE SCALE GENOMIC DNA]</scope>
    <source>
        <strain evidence="2">ATCC BAA-1116 / BB120</strain>
    </source>
</reference>
<dbReference type="RefSeq" id="WP_012127606.1">
    <property type="nucleotide sequence ID" value="NC_009783.1"/>
</dbReference>
<protein>
    <submittedName>
        <fullName evidence="1">Uncharacterized protein</fullName>
    </submittedName>
</protein>
<dbReference type="Proteomes" id="UP000008152">
    <property type="component" value="Chromosome I"/>
</dbReference>
<dbReference type="EMBL" id="CP000789">
    <property type="protein sequence ID" value="ABU70772.1"/>
    <property type="molecule type" value="Genomic_DNA"/>
</dbReference>
<sequence length="243" mass="27223">MPVNHLSLRVIFALTLLVFGRVIASELIPPQYLDSERTDRFFAREVAKPSKENMQLRNSLDWGYELELRRASGDTKLVSNCQDLATANYMGFTAAKAYEYGAFKAYLTQCQTWSEMAKLAASKRSYISKFKLDDSFPSLAPSALAFVISNESAEKAKTLLTWDEADRIQRTQVASPVRAEYFDATDGFQVITIVAKGDYNADGIEDIVIEKENSVLSGSYSSSHGYVLTRMSEQALFTVLAEW</sequence>
<dbReference type="KEGG" id="vha:VIBHAR_01803"/>
<organism evidence="1 2">
    <name type="scientific">Vibrio campbellii (strain ATCC BAA-1116)</name>
    <dbReference type="NCBI Taxonomy" id="2902295"/>
    <lineage>
        <taxon>Bacteria</taxon>
        <taxon>Pseudomonadati</taxon>
        <taxon>Pseudomonadota</taxon>
        <taxon>Gammaproteobacteria</taxon>
        <taxon>Vibrionales</taxon>
        <taxon>Vibrionaceae</taxon>
        <taxon>Vibrio</taxon>
    </lineage>
</organism>
<evidence type="ECO:0000313" key="1">
    <source>
        <dbReference type="EMBL" id="ABU70772.1"/>
    </source>
</evidence>
<dbReference type="PATRIC" id="fig|338187.25.peg.872"/>
<accession>A7MSX1</accession>
<dbReference type="AlphaFoldDB" id="A7MSX1"/>
<evidence type="ECO:0000313" key="2">
    <source>
        <dbReference type="Proteomes" id="UP000008152"/>
    </source>
</evidence>
<proteinExistence type="predicted"/>